<gene>
    <name evidence="2" type="ordered locus">Dtox_0850</name>
</gene>
<protein>
    <submittedName>
        <fullName evidence="2">Uncharacterized protein</fullName>
    </submittedName>
</protein>
<name>C8W291_DESAS</name>
<keyword evidence="3" id="KW-1185">Reference proteome</keyword>
<dbReference type="HOGENOM" id="CLU_2408428_0_0_9"/>
<dbReference type="KEGG" id="dae:Dtox_0850"/>
<reference evidence="2 3" key="1">
    <citation type="journal article" date="2009" name="Stand. Genomic Sci.">
        <title>Complete genome sequence of Desulfotomaculum acetoxidans type strain (5575).</title>
        <authorList>
            <person name="Spring S."/>
            <person name="Lapidus A."/>
            <person name="Schroder M."/>
            <person name="Gleim D."/>
            <person name="Sims D."/>
            <person name="Meincke L."/>
            <person name="Glavina Del Rio T."/>
            <person name="Tice H."/>
            <person name="Copeland A."/>
            <person name="Cheng J.F."/>
            <person name="Lucas S."/>
            <person name="Chen F."/>
            <person name="Nolan M."/>
            <person name="Bruce D."/>
            <person name="Goodwin L."/>
            <person name="Pitluck S."/>
            <person name="Ivanova N."/>
            <person name="Mavromatis K."/>
            <person name="Mikhailova N."/>
            <person name="Pati A."/>
            <person name="Chen A."/>
            <person name="Palaniappan K."/>
            <person name="Land M."/>
            <person name="Hauser L."/>
            <person name="Chang Y.J."/>
            <person name="Jeffries C.D."/>
            <person name="Chain P."/>
            <person name="Saunders E."/>
            <person name="Brettin T."/>
            <person name="Detter J.C."/>
            <person name="Goker M."/>
            <person name="Bristow J."/>
            <person name="Eisen J.A."/>
            <person name="Markowitz V."/>
            <person name="Hugenholtz P."/>
            <person name="Kyrpides N.C."/>
            <person name="Klenk H.P."/>
            <person name="Han C."/>
        </authorList>
    </citation>
    <scope>NUCLEOTIDE SEQUENCE [LARGE SCALE GENOMIC DNA]</scope>
    <source>
        <strain evidence="3">ATCC 49208 / DSM 771 / VKM B-1644</strain>
    </source>
</reference>
<feature type="region of interest" description="Disordered" evidence="1">
    <location>
        <begin position="1"/>
        <end position="35"/>
    </location>
</feature>
<organism evidence="2 3">
    <name type="scientific">Desulfofarcimen acetoxidans (strain ATCC 49208 / DSM 771 / KCTC 5769 / VKM B-1644 / 5575)</name>
    <name type="common">Desulfotomaculum acetoxidans</name>
    <dbReference type="NCBI Taxonomy" id="485916"/>
    <lineage>
        <taxon>Bacteria</taxon>
        <taxon>Bacillati</taxon>
        <taxon>Bacillota</taxon>
        <taxon>Clostridia</taxon>
        <taxon>Eubacteriales</taxon>
        <taxon>Peptococcaceae</taxon>
        <taxon>Desulfofarcimen</taxon>
    </lineage>
</organism>
<proteinExistence type="predicted"/>
<sequence>MNLNYKVMPIVPSCSDKNNTQHKQKTASKNTNSRSFSQVLDLALKDIKHSSTQKLPSSAFLDQPSALGPALAPVPRYHLPGPRPGPGRPSKI</sequence>
<feature type="region of interest" description="Disordered" evidence="1">
    <location>
        <begin position="51"/>
        <end position="92"/>
    </location>
</feature>
<evidence type="ECO:0000313" key="2">
    <source>
        <dbReference type="EMBL" id="ACV61755.1"/>
    </source>
</evidence>
<feature type="compositionally biased region" description="Pro residues" evidence="1">
    <location>
        <begin position="81"/>
        <end position="92"/>
    </location>
</feature>
<accession>C8W291</accession>
<dbReference type="Proteomes" id="UP000002217">
    <property type="component" value="Chromosome"/>
</dbReference>
<dbReference type="EMBL" id="CP001720">
    <property type="protein sequence ID" value="ACV61755.1"/>
    <property type="molecule type" value="Genomic_DNA"/>
</dbReference>
<evidence type="ECO:0000256" key="1">
    <source>
        <dbReference type="SAM" id="MobiDB-lite"/>
    </source>
</evidence>
<evidence type="ECO:0000313" key="3">
    <source>
        <dbReference type="Proteomes" id="UP000002217"/>
    </source>
</evidence>
<dbReference type="AlphaFoldDB" id="C8W291"/>